<reference evidence="2" key="1">
    <citation type="submission" date="2016-07" db="EMBL/GenBank/DDBJ databases">
        <title>Nontailed viruses are major unrecognized killers of bacteria in the ocean.</title>
        <authorList>
            <person name="Kauffman K."/>
            <person name="Hussain F."/>
            <person name="Yang J."/>
            <person name="Arevalo P."/>
            <person name="Brown J."/>
            <person name="Cutler M."/>
            <person name="Kelly L."/>
            <person name="Polz M.F."/>
        </authorList>
    </citation>
    <scope>NUCLEOTIDE SEQUENCE [LARGE SCALE GENOMIC DNA]</scope>
    <source>
        <strain evidence="2">10N.261.55.E11</strain>
    </source>
</reference>
<evidence type="ECO:0008006" key="3">
    <source>
        <dbReference type="Google" id="ProtNLM"/>
    </source>
</evidence>
<evidence type="ECO:0000313" key="2">
    <source>
        <dbReference type="Proteomes" id="UP000235330"/>
    </source>
</evidence>
<evidence type="ECO:0000313" key="1">
    <source>
        <dbReference type="EMBL" id="PMJ64318.1"/>
    </source>
</evidence>
<gene>
    <name evidence="1" type="ORF">BCU17_21820</name>
</gene>
<dbReference type="EMBL" id="MCWU01000033">
    <property type="protein sequence ID" value="PMJ64318.1"/>
    <property type="molecule type" value="Genomic_DNA"/>
</dbReference>
<dbReference type="Proteomes" id="UP000235330">
    <property type="component" value="Unassembled WGS sequence"/>
</dbReference>
<sequence length="168" mass="19247">MIIKMHLKALFVGVLVIVSSGCAEKVQERRGQSIEVILVEHTYSFIIKKTGQTKVEVFELIDENLDVLIEKGSQLVWRTQQGKQLADLAAEYMRNKGVNSKLISLERTDTPNERLFDLTLRYTQYKTVTKVCTYESIGRFGYGETGCYSDNARWQSMVNPEKMLNSVR</sequence>
<accession>A0A2N7F9T1</accession>
<dbReference type="PROSITE" id="PS51257">
    <property type="entry name" value="PROKAR_LIPOPROTEIN"/>
    <property type="match status" value="1"/>
</dbReference>
<dbReference type="RefSeq" id="WP_102516777.1">
    <property type="nucleotide sequence ID" value="NZ_CAWNSM010000033.1"/>
</dbReference>
<protein>
    <recommendedName>
        <fullName evidence="3">Lipoprotein</fullName>
    </recommendedName>
</protein>
<proteinExistence type="predicted"/>
<comment type="caution">
    <text evidence="1">The sequence shown here is derived from an EMBL/GenBank/DDBJ whole genome shotgun (WGS) entry which is preliminary data.</text>
</comment>
<dbReference type="AlphaFoldDB" id="A0A2N7F9T1"/>
<name>A0A2N7F9T1_VIBSP</name>
<organism evidence="1 2">
    <name type="scientific">Vibrio splendidus</name>
    <dbReference type="NCBI Taxonomy" id="29497"/>
    <lineage>
        <taxon>Bacteria</taxon>
        <taxon>Pseudomonadati</taxon>
        <taxon>Pseudomonadota</taxon>
        <taxon>Gammaproteobacteria</taxon>
        <taxon>Vibrionales</taxon>
        <taxon>Vibrionaceae</taxon>
        <taxon>Vibrio</taxon>
    </lineage>
</organism>